<evidence type="ECO:0000313" key="2">
    <source>
        <dbReference type="EMBL" id="KAA8528762.1"/>
    </source>
</evidence>
<sequence>MMSSRGTSSSAPSDGNQIVMHRKADVGLQSSSTNVITPLTQYVIQNLIISQLVLIRVLSSGFILPLLMRHLKEDDDNALNVKDGDNGVTQDPVFANSDLNFDNWFDKMLDAEHSE</sequence>
<feature type="compositionally biased region" description="Polar residues" evidence="1">
    <location>
        <begin position="1"/>
        <end position="16"/>
    </location>
</feature>
<reference evidence="2 3" key="1">
    <citation type="submission" date="2019-09" db="EMBL/GenBank/DDBJ databases">
        <title>A chromosome-level genome assembly of the Chinese tupelo Nyssa sinensis.</title>
        <authorList>
            <person name="Yang X."/>
            <person name="Kang M."/>
            <person name="Yang Y."/>
            <person name="Xiong H."/>
            <person name="Wang M."/>
            <person name="Zhang Z."/>
            <person name="Wang Z."/>
            <person name="Wu H."/>
            <person name="Ma T."/>
            <person name="Liu J."/>
            <person name="Xi Z."/>
        </authorList>
    </citation>
    <scope>NUCLEOTIDE SEQUENCE [LARGE SCALE GENOMIC DNA]</scope>
    <source>
        <strain evidence="2">J267</strain>
        <tissue evidence="2">Leaf</tissue>
    </source>
</reference>
<name>A0A5J5AFZ6_9ASTE</name>
<accession>A0A5J5AFZ6</accession>
<proteinExistence type="predicted"/>
<evidence type="ECO:0000313" key="3">
    <source>
        <dbReference type="Proteomes" id="UP000325577"/>
    </source>
</evidence>
<dbReference type="Proteomes" id="UP000325577">
    <property type="component" value="Linkage Group LG21"/>
</dbReference>
<keyword evidence="3" id="KW-1185">Reference proteome</keyword>
<feature type="region of interest" description="Disordered" evidence="1">
    <location>
        <begin position="1"/>
        <end position="22"/>
    </location>
</feature>
<evidence type="ECO:0000256" key="1">
    <source>
        <dbReference type="SAM" id="MobiDB-lite"/>
    </source>
</evidence>
<dbReference type="AlphaFoldDB" id="A0A5J5AFZ6"/>
<dbReference type="EMBL" id="CM018045">
    <property type="protein sequence ID" value="KAA8528762.1"/>
    <property type="molecule type" value="Genomic_DNA"/>
</dbReference>
<organism evidence="2 3">
    <name type="scientific">Nyssa sinensis</name>
    <dbReference type="NCBI Taxonomy" id="561372"/>
    <lineage>
        <taxon>Eukaryota</taxon>
        <taxon>Viridiplantae</taxon>
        <taxon>Streptophyta</taxon>
        <taxon>Embryophyta</taxon>
        <taxon>Tracheophyta</taxon>
        <taxon>Spermatophyta</taxon>
        <taxon>Magnoliopsida</taxon>
        <taxon>eudicotyledons</taxon>
        <taxon>Gunneridae</taxon>
        <taxon>Pentapetalae</taxon>
        <taxon>asterids</taxon>
        <taxon>Cornales</taxon>
        <taxon>Nyssaceae</taxon>
        <taxon>Nyssa</taxon>
    </lineage>
</organism>
<protein>
    <submittedName>
        <fullName evidence="2">Uncharacterized protein</fullName>
    </submittedName>
</protein>
<gene>
    <name evidence="2" type="ORF">F0562_036117</name>
</gene>